<feature type="domain" description="C2H2-type" evidence="7">
    <location>
        <begin position="92"/>
        <end position="119"/>
    </location>
</feature>
<gene>
    <name evidence="8" type="ORF">R5R35_003908</name>
</gene>
<dbReference type="GO" id="GO:0000122">
    <property type="term" value="P:negative regulation of transcription by RNA polymerase II"/>
    <property type="evidence" value="ECO:0007669"/>
    <property type="project" value="UniProtKB-ARBA"/>
</dbReference>
<evidence type="ECO:0000256" key="1">
    <source>
        <dbReference type="ARBA" id="ARBA00022723"/>
    </source>
</evidence>
<reference evidence="8 9" key="1">
    <citation type="submission" date="2024-03" db="EMBL/GenBank/DDBJ databases">
        <title>The genome assembly and annotation of the cricket Gryllus longicercus Weissman &amp; Gray.</title>
        <authorList>
            <person name="Szrajer S."/>
            <person name="Gray D."/>
            <person name="Ylla G."/>
        </authorList>
    </citation>
    <scope>NUCLEOTIDE SEQUENCE [LARGE SCALE GENOMIC DNA]</scope>
    <source>
        <strain evidence="8">DAG 2021-001</strain>
        <tissue evidence="8">Whole body minus gut</tissue>
    </source>
</reference>
<dbReference type="SMART" id="SM00355">
    <property type="entry name" value="ZnF_C2H2"/>
    <property type="match status" value="6"/>
</dbReference>
<feature type="domain" description="C2H2-type" evidence="7">
    <location>
        <begin position="120"/>
        <end position="138"/>
    </location>
</feature>
<feature type="compositionally biased region" description="Acidic residues" evidence="6">
    <location>
        <begin position="1"/>
        <end position="10"/>
    </location>
</feature>
<keyword evidence="1" id="KW-0479">Metal-binding</keyword>
<dbReference type="EMBL" id="JAZDUA010000626">
    <property type="protein sequence ID" value="KAK7790425.1"/>
    <property type="molecule type" value="Genomic_DNA"/>
</dbReference>
<evidence type="ECO:0000256" key="5">
    <source>
        <dbReference type="PROSITE-ProRule" id="PRU00042"/>
    </source>
</evidence>
<dbReference type="Proteomes" id="UP001378592">
    <property type="component" value="Unassembled WGS sequence"/>
</dbReference>
<dbReference type="PROSITE" id="PS00028">
    <property type="entry name" value="ZINC_FINGER_C2H2_1"/>
    <property type="match status" value="5"/>
</dbReference>
<dbReference type="InterPro" id="IPR036236">
    <property type="entry name" value="Znf_C2H2_sf"/>
</dbReference>
<keyword evidence="2" id="KW-0677">Repeat</keyword>
<evidence type="ECO:0000256" key="6">
    <source>
        <dbReference type="SAM" id="MobiDB-lite"/>
    </source>
</evidence>
<keyword evidence="9" id="KW-1185">Reference proteome</keyword>
<dbReference type="FunFam" id="3.30.160.60:FF:000624">
    <property type="entry name" value="zinc finger protein 697"/>
    <property type="match status" value="2"/>
</dbReference>
<keyword evidence="3 5" id="KW-0863">Zinc-finger</keyword>
<name>A0AAN9V4S6_9ORTH</name>
<dbReference type="GO" id="GO:0008270">
    <property type="term" value="F:zinc ion binding"/>
    <property type="evidence" value="ECO:0007669"/>
    <property type="project" value="UniProtKB-KW"/>
</dbReference>
<dbReference type="InterPro" id="IPR013087">
    <property type="entry name" value="Znf_C2H2_type"/>
</dbReference>
<evidence type="ECO:0000313" key="9">
    <source>
        <dbReference type="Proteomes" id="UP001378592"/>
    </source>
</evidence>
<protein>
    <recommendedName>
        <fullName evidence="7">C2H2-type domain-containing protein</fullName>
    </recommendedName>
</protein>
<dbReference type="PANTHER" id="PTHR23235">
    <property type="entry name" value="KRUEPPEL-LIKE TRANSCRIPTION FACTOR"/>
    <property type="match status" value="1"/>
</dbReference>
<dbReference type="GO" id="GO:0000981">
    <property type="term" value="F:DNA-binding transcription factor activity, RNA polymerase II-specific"/>
    <property type="evidence" value="ECO:0007669"/>
    <property type="project" value="TreeGrafter"/>
</dbReference>
<dbReference type="Pfam" id="PF00096">
    <property type="entry name" value="zf-C2H2"/>
    <property type="match status" value="4"/>
</dbReference>
<keyword evidence="4" id="KW-0862">Zinc</keyword>
<feature type="domain" description="C2H2-type" evidence="7">
    <location>
        <begin position="174"/>
        <end position="201"/>
    </location>
</feature>
<accession>A0AAN9V4S6</accession>
<feature type="compositionally biased region" description="Polar residues" evidence="6">
    <location>
        <begin position="23"/>
        <end position="38"/>
    </location>
</feature>
<dbReference type="PROSITE" id="PS50157">
    <property type="entry name" value="ZINC_FINGER_C2H2_2"/>
    <property type="match status" value="6"/>
</dbReference>
<dbReference type="GO" id="GO:0000978">
    <property type="term" value="F:RNA polymerase II cis-regulatory region sequence-specific DNA binding"/>
    <property type="evidence" value="ECO:0007669"/>
    <property type="project" value="TreeGrafter"/>
</dbReference>
<dbReference type="FunFam" id="3.30.160.60:FF:000912">
    <property type="entry name" value="Zinc finger protein 660"/>
    <property type="match status" value="1"/>
</dbReference>
<feature type="domain" description="C2H2-type" evidence="7">
    <location>
        <begin position="230"/>
        <end position="257"/>
    </location>
</feature>
<dbReference type="GO" id="GO:0045595">
    <property type="term" value="P:regulation of cell differentiation"/>
    <property type="evidence" value="ECO:0007669"/>
    <property type="project" value="UniProtKB-ARBA"/>
</dbReference>
<dbReference type="AlphaFoldDB" id="A0AAN9V4S6"/>
<dbReference type="PANTHER" id="PTHR23235:SF178">
    <property type="entry name" value="C2H2-TYPE DOMAIN-CONTAINING PROTEIN-RELATED"/>
    <property type="match status" value="1"/>
</dbReference>
<feature type="compositionally biased region" description="Basic and acidic residues" evidence="6">
    <location>
        <begin position="41"/>
        <end position="62"/>
    </location>
</feature>
<dbReference type="Gene3D" id="3.30.160.60">
    <property type="entry name" value="Classic Zinc Finger"/>
    <property type="match status" value="5"/>
</dbReference>
<proteinExistence type="predicted"/>
<feature type="region of interest" description="Disordered" evidence="6">
    <location>
        <begin position="1"/>
        <end position="87"/>
    </location>
</feature>
<evidence type="ECO:0000259" key="7">
    <source>
        <dbReference type="PROSITE" id="PS50157"/>
    </source>
</evidence>
<evidence type="ECO:0000256" key="3">
    <source>
        <dbReference type="ARBA" id="ARBA00022771"/>
    </source>
</evidence>
<dbReference type="SUPFAM" id="SSF57667">
    <property type="entry name" value="beta-beta-alpha zinc fingers"/>
    <property type="match status" value="3"/>
</dbReference>
<organism evidence="8 9">
    <name type="scientific">Gryllus longicercus</name>
    <dbReference type="NCBI Taxonomy" id="2509291"/>
    <lineage>
        <taxon>Eukaryota</taxon>
        <taxon>Metazoa</taxon>
        <taxon>Ecdysozoa</taxon>
        <taxon>Arthropoda</taxon>
        <taxon>Hexapoda</taxon>
        <taxon>Insecta</taxon>
        <taxon>Pterygota</taxon>
        <taxon>Neoptera</taxon>
        <taxon>Polyneoptera</taxon>
        <taxon>Orthoptera</taxon>
        <taxon>Ensifera</taxon>
        <taxon>Gryllidea</taxon>
        <taxon>Grylloidea</taxon>
        <taxon>Gryllidae</taxon>
        <taxon>Gryllinae</taxon>
        <taxon>Gryllus</taxon>
    </lineage>
</organism>
<feature type="domain" description="C2H2-type" evidence="7">
    <location>
        <begin position="202"/>
        <end position="229"/>
    </location>
</feature>
<evidence type="ECO:0000256" key="2">
    <source>
        <dbReference type="ARBA" id="ARBA00022737"/>
    </source>
</evidence>
<feature type="domain" description="C2H2-type" evidence="7">
    <location>
        <begin position="258"/>
        <end position="285"/>
    </location>
</feature>
<comment type="caution">
    <text evidence="8">The sequence shown here is derived from an EMBL/GenBank/DDBJ whole genome shotgun (WGS) entry which is preliminary data.</text>
</comment>
<dbReference type="Pfam" id="PF13465">
    <property type="entry name" value="zf-H2C2_2"/>
    <property type="match status" value="1"/>
</dbReference>
<evidence type="ECO:0000313" key="8">
    <source>
        <dbReference type="EMBL" id="KAK7790425.1"/>
    </source>
</evidence>
<sequence>MEDFESLSESDGEKKVTEESSDNEGCSWNSKEALTPSLTKAAKEDGLSSAAGEERTRARKSDAWQPRRSSGKSHTPREMNLSKPTEQREEPFRCNVCAKSYRKRSRLDSHMLSHLSIESYECNACGKSFDSKRLLRQHSCFVLDQPHQFTLLKQSYSKKGNLLTLVNTKSNSRLCCPFCEKAWPDKTALKLHMRTHTGEKPYECYLCDKSFALKSDLKVHLRIHTDEKKYHCAVCDKSFRRSCHLNRHMLVHTRQKPHHCAVCGNNFSRKSYLVAHMRVHESDNPKRSNIAQNTLHNLFL</sequence>
<evidence type="ECO:0000256" key="4">
    <source>
        <dbReference type="ARBA" id="ARBA00022833"/>
    </source>
</evidence>